<dbReference type="SUPFAM" id="SSF54909">
    <property type="entry name" value="Dimeric alpha+beta barrel"/>
    <property type="match status" value="1"/>
</dbReference>
<name>A0A2R8B7M9_9RHOB</name>
<dbReference type="RefSeq" id="WP_108852925.1">
    <property type="nucleotide sequence ID" value="NZ_OMOQ01000001.1"/>
</dbReference>
<keyword evidence="3" id="KW-0804">Transcription</keyword>
<dbReference type="Pfam" id="PF13404">
    <property type="entry name" value="HTH_AsnC-type"/>
    <property type="match status" value="1"/>
</dbReference>
<feature type="domain" description="HTH asnC-type" evidence="4">
    <location>
        <begin position="1"/>
        <end position="62"/>
    </location>
</feature>
<dbReference type="Pfam" id="PF01037">
    <property type="entry name" value="AsnC_trans_reg"/>
    <property type="match status" value="1"/>
</dbReference>
<evidence type="ECO:0000256" key="3">
    <source>
        <dbReference type="ARBA" id="ARBA00023163"/>
    </source>
</evidence>
<dbReference type="CDD" id="cd00090">
    <property type="entry name" value="HTH_ARSR"/>
    <property type="match status" value="1"/>
</dbReference>
<dbReference type="SMART" id="SM00344">
    <property type="entry name" value="HTH_ASNC"/>
    <property type="match status" value="1"/>
</dbReference>
<dbReference type="PROSITE" id="PS50956">
    <property type="entry name" value="HTH_ASNC_2"/>
    <property type="match status" value="1"/>
</dbReference>
<evidence type="ECO:0000259" key="4">
    <source>
        <dbReference type="PROSITE" id="PS50956"/>
    </source>
</evidence>
<gene>
    <name evidence="5" type="primary">lrp_1</name>
    <name evidence="5" type="ORF">DEA8626_02157</name>
</gene>
<protein>
    <submittedName>
        <fullName evidence="5">Leucine-responsive regulatory protein</fullName>
    </submittedName>
</protein>
<keyword evidence="2" id="KW-0238">DNA-binding</keyword>
<evidence type="ECO:0000256" key="2">
    <source>
        <dbReference type="ARBA" id="ARBA00023125"/>
    </source>
</evidence>
<dbReference type="SUPFAM" id="SSF46785">
    <property type="entry name" value="Winged helix' DNA-binding domain"/>
    <property type="match status" value="1"/>
</dbReference>
<dbReference type="InterPro" id="IPR011991">
    <property type="entry name" value="ArsR-like_HTH"/>
</dbReference>
<evidence type="ECO:0000256" key="1">
    <source>
        <dbReference type="ARBA" id="ARBA00023015"/>
    </source>
</evidence>
<dbReference type="InterPro" id="IPR000485">
    <property type="entry name" value="AsnC-type_HTH_dom"/>
</dbReference>
<organism evidence="5 6">
    <name type="scientific">Albidovulum aquaemixtae</name>
    <dbReference type="NCBI Taxonomy" id="1542388"/>
    <lineage>
        <taxon>Bacteria</taxon>
        <taxon>Pseudomonadati</taxon>
        <taxon>Pseudomonadota</taxon>
        <taxon>Alphaproteobacteria</taxon>
        <taxon>Rhodobacterales</taxon>
        <taxon>Paracoccaceae</taxon>
        <taxon>Albidovulum</taxon>
    </lineage>
</organism>
<dbReference type="InterPro" id="IPR011008">
    <property type="entry name" value="Dimeric_a/b-barrel"/>
</dbReference>
<dbReference type="Gene3D" id="1.10.10.10">
    <property type="entry name" value="Winged helix-like DNA-binding domain superfamily/Winged helix DNA-binding domain"/>
    <property type="match status" value="1"/>
</dbReference>
<dbReference type="Proteomes" id="UP000244924">
    <property type="component" value="Unassembled WGS sequence"/>
</dbReference>
<proteinExistence type="predicted"/>
<dbReference type="PROSITE" id="PS00519">
    <property type="entry name" value="HTH_ASNC_1"/>
    <property type="match status" value="1"/>
</dbReference>
<dbReference type="InterPro" id="IPR036390">
    <property type="entry name" value="WH_DNA-bd_sf"/>
</dbReference>
<evidence type="ECO:0000313" key="6">
    <source>
        <dbReference type="Proteomes" id="UP000244924"/>
    </source>
</evidence>
<dbReference type="InterPro" id="IPR019887">
    <property type="entry name" value="Tscrpt_reg_AsnC/Lrp_C"/>
</dbReference>
<dbReference type="GO" id="GO:0043565">
    <property type="term" value="F:sequence-specific DNA binding"/>
    <property type="evidence" value="ECO:0007669"/>
    <property type="project" value="InterPro"/>
</dbReference>
<dbReference type="GO" id="GO:0006355">
    <property type="term" value="P:regulation of DNA-templated transcription"/>
    <property type="evidence" value="ECO:0007669"/>
    <property type="project" value="UniProtKB-ARBA"/>
</dbReference>
<dbReference type="PRINTS" id="PR00033">
    <property type="entry name" value="HTHASNC"/>
</dbReference>
<dbReference type="PANTHER" id="PTHR30154">
    <property type="entry name" value="LEUCINE-RESPONSIVE REGULATORY PROTEIN"/>
    <property type="match status" value="1"/>
</dbReference>
<dbReference type="AlphaFoldDB" id="A0A2R8B7M9"/>
<dbReference type="InterPro" id="IPR019885">
    <property type="entry name" value="Tscrpt_reg_HTH_AsnC-type_CS"/>
</dbReference>
<accession>A0A2R8B7M9</accession>
<evidence type="ECO:0000313" key="5">
    <source>
        <dbReference type="EMBL" id="SPH18617.1"/>
    </source>
</evidence>
<dbReference type="GO" id="GO:0043200">
    <property type="term" value="P:response to amino acid"/>
    <property type="evidence" value="ECO:0007669"/>
    <property type="project" value="TreeGrafter"/>
</dbReference>
<sequence length="151" mass="16910">MDAIDRRILTVLQRDGRMSVTDLAAEIGLSQTPCARRLARLEAEGIVAGYSARVDQARVGLPVSVFIWVELDSQSKDAIDAFERAVRGFERVMECHLMTGSRDILMRVVAADLTDFDRFLEEKLMRVPGIRSTRSSFALRAMVKRQVLPVG</sequence>
<dbReference type="EMBL" id="OMOQ01000001">
    <property type="protein sequence ID" value="SPH18617.1"/>
    <property type="molecule type" value="Genomic_DNA"/>
</dbReference>
<dbReference type="InterPro" id="IPR036388">
    <property type="entry name" value="WH-like_DNA-bd_sf"/>
</dbReference>
<reference evidence="5 6" key="1">
    <citation type="submission" date="2018-03" db="EMBL/GenBank/DDBJ databases">
        <authorList>
            <person name="Keele B.F."/>
        </authorList>
    </citation>
    <scope>NUCLEOTIDE SEQUENCE [LARGE SCALE GENOMIC DNA]</scope>
    <source>
        <strain evidence="5 6">CECT 8626</strain>
    </source>
</reference>
<dbReference type="PANTHER" id="PTHR30154:SF34">
    <property type="entry name" value="TRANSCRIPTIONAL REGULATOR AZLB"/>
    <property type="match status" value="1"/>
</dbReference>
<dbReference type="GO" id="GO:0005829">
    <property type="term" value="C:cytosol"/>
    <property type="evidence" value="ECO:0007669"/>
    <property type="project" value="TreeGrafter"/>
</dbReference>
<dbReference type="OrthoDB" id="9803143at2"/>
<keyword evidence="1" id="KW-0805">Transcription regulation</keyword>
<keyword evidence="6" id="KW-1185">Reference proteome</keyword>
<dbReference type="Gene3D" id="3.30.70.920">
    <property type="match status" value="1"/>
</dbReference>
<dbReference type="InterPro" id="IPR019888">
    <property type="entry name" value="Tscrpt_reg_AsnC-like"/>
</dbReference>